<evidence type="ECO:0000313" key="2">
    <source>
        <dbReference type="EMBL" id="GGG00876.1"/>
    </source>
</evidence>
<name>A0A917CYB6_9BACL</name>
<reference evidence="2" key="2">
    <citation type="submission" date="2020-09" db="EMBL/GenBank/DDBJ databases">
        <authorList>
            <person name="Sun Q."/>
            <person name="Zhou Y."/>
        </authorList>
    </citation>
    <scope>NUCLEOTIDE SEQUENCE</scope>
    <source>
        <strain evidence="2">CGMCC 1.12987</strain>
    </source>
</reference>
<proteinExistence type="predicted"/>
<accession>A0A917CYB6</accession>
<dbReference type="AlphaFoldDB" id="A0A917CYB6"/>
<evidence type="ECO:0000256" key="1">
    <source>
        <dbReference type="SAM" id="Phobius"/>
    </source>
</evidence>
<dbReference type="Proteomes" id="UP000644756">
    <property type="component" value="Unassembled WGS sequence"/>
</dbReference>
<gene>
    <name evidence="2" type="ORF">GCM10010916_17510</name>
</gene>
<evidence type="ECO:0000313" key="3">
    <source>
        <dbReference type="Proteomes" id="UP000644756"/>
    </source>
</evidence>
<keyword evidence="1" id="KW-0472">Membrane</keyword>
<comment type="caution">
    <text evidence="2">The sequence shown here is derived from an EMBL/GenBank/DDBJ whole genome shotgun (WGS) entry which is preliminary data.</text>
</comment>
<feature type="transmembrane region" description="Helical" evidence="1">
    <location>
        <begin position="81"/>
        <end position="100"/>
    </location>
</feature>
<keyword evidence="1" id="KW-1133">Transmembrane helix</keyword>
<keyword evidence="3" id="KW-1185">Reference proteome</keyword>
<protein>
    <submittedName>
        <fullName evidence="2">Uncharacterized protein</fullName>
    </submittedName>
</protein>
<reference evidence="2" key="1">
    <citation type="journal article" date="2014" name="Int. J. Syst. Evol. Microbiol.">
        <title>Complete genome sequence of Corynebacterium casei LMG S-19264T (=DSM 44701T), isolated from a smear-ripened cheese.</title>
        <authorList>
            <consortium name="US DOE Joint Genome Institute (JGI-PGF)"/>
            <person name="Walter F."/>
            <person name="Albersmeier A."/>
            <person name="Kalinowski J."/>
            <person name="Ruckert C."/>
        </authorList>
    </citation>
    <scope>NUCLEOTIDE SEQUENCE</scope>
    <source>
        <strain evidence="2">CGMCC 1.12987</strain>
    </source>
</reference>
<dbReference type="EMBL" id="BMGR01000005">
    <property type="protein sequence ID" value="GGG00876.1"/>
    <property type="molecule type" value="Genomic_DNA"/>
</dbReference>
<sequence length="148" mass="17160">MYIVRYLILWLAFIILFSAGALGLEWLEGYKITTTEYYGLRNIGFIFIILMFLTASVLYPLVLLPLSIVIGRIVTVSWLRVLLYFCLGGIGGRLIFHLLYDDRFIREYDLNMVSSILIFGTIGVIYALLDHDLRRRQSLFVKQSLKPK</sequence>
<keyword evidence="1" id="KW-0812">Transmembrane</keyword>
<organism evidence="2 3">
    <name type="scientific">Paenibacillus abyssi</name>
    <dbReference type="NCBI Taxonomy" id="1340531"/>
    <lineage>
        <taxon>Bacteria</taxon>
        <taxon>Bacillati</taxon>
        <taxon>Bacillota</taxon>
        <taxon>Bacilli</taxon>
        <taxon>Bacillales</taxon>
        <taxon>Paenibacillaceae</taxon>
        <taxon>Paenibacillus</taxon>
    </lineage>
</organism>
<feature type="transmembrane region" description="Helical" evidence="1">
    <location>
        <begin position="112"/>
        <end position="129"/>
    </location>
</feature>
<feature type="transmembrane region" description="Helical" evidence="1">
    <location>
        <begin position="45"/>
        <end position="69"/>
    </location>
</feature>